<evidence type="ECO:0000259" key="2">
    <source>
        <dbReference type="Pfam" id="PF02481"/>
    </source>
</evidence>
<dbReference type="KEGG" id="cbar:PATL70BA_0478"/>
<dbReference type="AlphaFoldDB" id="A0A3P7P7Z2"/>
<dbReference type="RefSeq" id="WP_125135863.1">
    <property type="nucleotide sequence ID" value="NZ_LR130778.1"/>
</dbReference>
<dbReference type="Gene3D" id="3.40.50.450">
    <property type="match status" value="1"/>
</dbReference>
<protein>
    <submittedName>
        <fullName evidence="4">DNA-protecting protein DprA</fullName>
    </submittedName>
</protein>
<evidence type="ECO:0000256" key="1">
    <source>
        <dbReference type="ARBA" id="ARBA00006525"/>
    </source>
</evidence>
<dbReference type="SUPFAM" id="SSF102405">
    <property type="entry name" value="MCP/YpsA-like"/>
    <property type="match status" value="1"/>
</dbReference>
<dbReference type="EMBL" id="LR130778">
    <property type="protein sequence ID" value="VDN46333.1"/>
    <property type="molecule type" value="Genomic_DNA"/>
</dbReference>
<evidence type="ECO:0000313" key="4">
    <source>
        <dbReference type="EMBL" id="VDN46333.1"/>
    </source>
</evidence>
<dbReference type="InterPro" id="IPR041614">
    <property type="entry name" value="DprA_WH"/>
</dbReference>
<gene>
    <name evidence="4" type="primary">dprA</name>
    <name evidence="4" type="ORF">PATL70BA_0478</name>
</gene>
<dbReference type="OrthoDB" id="9785707at2"/>
<dbReference type="InterPro" id="IPR003488">
    <property type="entry name" value="DprA"/>
</dbReference>
<dbReference type="InterPro" id="IPR036388">
    <property type="entry name" value="WH-like_DNA-bd_sf"/>
</dbReference>
<dbReference type="InterPro" id="IPR057666">
    <property type="entry name" value="DrpA_SLOG"/>
</dbReference>
<evidence type="ECO:0000259" key="3">
    <source>
        <dbReference type="Pfam" id="PF17782"/>
    </source>
</evidence>
<feature type="domain" description="DprA winged helix" evidence="3">
    <location>
        <begin position="305"/>
        <end position="357"/>
    </location>
</feature>
<dbReference type="PANTHER" id="PTHR43022">
    <property type="entry name" value="PROTEIN SMF"/>
    <property type="match status" value="1"/>
</dbReference>
<accession>A0A3P7P7Z2</accession>
<sequence>MSHRKYWLWITRLPGIGYKKLKILLNTFKTPYTLYYAKAEAIALCMQHPVFDKKDLKTILDARDLKSLIAYEKRLEALNIQYVTIRDEAYPTQLFSLFDPPYVLYYRGKLIEHPLSIGMVGSRNCTPYGRKVAEYYAEQLAINKVNIISGMARGIDSYSHIGAMRGNGFTTAILGCGINICYPKENETLMTNIIKNGCVISEYGLDVVPRPGLFPMRNRLISALSDGILLVEAREKSGSLITVDFALEYGKDIFAIPGDVLGGTNRGSNNIVRMGGKPVFSIEDILEEYSIFSTNKHTIIDEIEKTLEEKEKMVYSCISLAPVFIDEIARQIEMSMNELQFILTKLEIKGAVIQLPNKYYIRDHPRGSKVNAVISEGI</sequence>
<dbReference type="Proteomes" id="UP000279029">
    <property type="component" value="Chromosome"/>
</dbReference>
<comment type="similarity">
    <text evidence="1">Belongs to the DprA/Smf family.</text>
</comment>
<dbReference type="Pfam" id="PF02481">
    <property type="entry name" value="DNA_processg_A"/>
    <property type="match status" value="1"/>
</dbReference>
<dbReference type="NCBIfam" id="TIGR00732">
    <property type="entry name" value="dprA"/>
    <property type="match status" value="1"/>
</dbReference>
<dbReference type="PANTHER" id="PTHR43022:SF1">
    <property type="entry name" value="PROTEIN SMF"/>
    <property type="match status" value="1"/>
</dbReference>
<reference evidence="4 5" key="1">
    <citation type="submission" date="2018-09" db="EMBL/GenBank/DDBJ databases">
        <authorList>
            <person name="Postec A."/>
        </authorList>
    </citation>
    <scope>NUCLEOTIDE SEQUENCE [LARGE SCALE GENOMIC DNA]</scope>
    <source>
        <strain evidence="4">70B-A</strain>
    </source>
</reference>
<evidence type="ECO:0000313" key="5">
    <source>
        <dbReference type="Proteomes" id="UP000279029"/>
    </source>
</evidence>
<dbReference type="GO" id="GO:0009294">
    <property type="term" value="P:DNA-mediated transformation"/>
    <property type="evidence" value="ECO:0007669"/>
    <property type="project" value="InterPro"/>
</dbReference>
<organism evidence="4 5">
    <name type="scientific">Petrocella atlantisensis</name>
    <dbReference type="NCBI Taxonomy" id="2173034"/>
    <lineage>
        <taxon>Bacteria</taxon>
        <taxon>Bacillati</taxon>
        <taxon>Bacillota</taxon>
        <taxon>Clostridia</taxon>
        <taxon>Lachnospirales</taxon>
        <taxon>Vallitaleaceae</taxon>
        <taxon>Petrocella</taxon>
    </lineage>
</organism>
<proteinExistence type="inferred from homology"/>
<keyword evidence="5" id="KW-1185">Reference proteome</keyword>
<feature type="domain" description="Smf/DprA SLOG" evidence="2">
    <location>
        <begin position="82"/>
        <end position="289"/>
    </location>
</feature>
<dbReference type="Pfam" id="PF17782">
    <property type="entry name" value="WHD_DprA"/>
    <property type="match status" value="1"/>
</dbReference>
<name>A0A3P7P7Z2_9FIRM</name>
<dbReference type="Gene3D" id="1.10.10.10">
    <property type="entry name" value="Winged helix-like DNA-binding domain superfamily/Winged helix DNA-binding domain"/>
    <property type="match status" value="1"/>
</dbReference>